<gene>
    <name evidence="1" type="ORF">METZ01_LOCUS251592</name>
</gene>
<protein>
    <submittedName>
        <fullName evidence="1">Uncharacterized protein</fullName>
    </submittedName>
</protein>
<evidence type="ECO:0000313" key="1">
    <source>
        <dbReference type="EMBL" id="SVB98738.1"/>
    </source>
</evidence>
<organism evidence="1">
    <name type="scientific">marine metagenome</name>
    <dbReference type="NCBI Taxonomy" id="408172"/>
    <lineage>
        <taxon>unclassified sequences</taxon>
        <taxon>metagenomes</taxon>
        <taxon>ecological metagenomes</taxon>
    </lineage>
</organism>
<dbReference type="EMBL" id="UINC01067250">
    <property type="protein sequence ID" value="SVB98738.1"/>
    <property type="molecule type" value="Genomic_DNA"/>
</dbReference>
<proteinExistence type="predicted"/>
<reference evidence="1" key="1">
    <citation type="submission" date="2018-05" db="EMBL/GenBank/DDBJ databases">
        <authorList>
            <person name="Lanie J.A."/>
            <person name="Ng W.-L."/>
            <person name="Kazmierczak K.M."/>
            <person name="Andrzejewski T.M."/>
            <person name="Davidsen T.M."/>
            <person name="Wayne K.J."/>
            <person name="Tettelin H."/>
            <person name="Glass J.I."/>
            <person name="Rusch D."/>
            <person name="Podicherti R."/>
            <person name="Tsui H.-C.T."/>
            <person name="Winkler M.E."/>
        </authorList>
    </citation>
    <scope>NUCLEOTIDE SEQUENCE</scope>
</reference>
<name>A0A382IGN5_9ZZZZ</name>
<sequence length="28" mass="3219">MKLIYPYVSFRATAYRLRKKLGVNGATT</sequence>
<dbReference type="AlphaFoldDB" id="A0A382IGN5"/>
<accession>A0A382IGN5</accession>